<accession>A0A3N0YX38</accession>
<evidence type="ECO:0000313" key="4">
    <source>
        <dbReference type="Proteomes" id="UP000281406"/>
    </source>
</evidence>
<feature type="region of interest" description="Disordered" evidence="1">
    <location>
        <begin position="32"/>
        <end position="51"/>
    </location>
</feature>
<dbReference type="InterPro" id="IPR052577">
    <property type="entry name" value="VWA7"/>
</dbReference>
<dbReference type="OrthoDB" id="301415at2759"/>
<protein>
    <submittedName>
        <fullName evidence="3">von Willebrand factor A domain-containing protein 7</fullName>
    </submittedName>
</protein>
<feature type="domain" description="VWA7 N-terminal" evidence="2">
    <location>
        <begin position="3"/>
        <end position="132"/>
    </location>
</feature>
<feature type="compositionally biased region" description="Basic and acidic residues" evidence="1">
    <location>
        <begin position="41"/>
        <end position="51"/>
    </location>
</feature>
<organism evidence="3 4">
    <name type="scientific">Anabarilius grahami</name>
    <name type="common">Kanglang fish</name>
    <name type="synonym">Barilius grahami</name>
    <dbReference type="NCBI Taxonomy" id="495550"/>
    <lineage>
        <taxon>Eukaryota</taxon>
        <taxon>Metazoa</taxon>
        <taxon>Chordata</taxon>
        <taxon>Craniata</taxon>
        <taxon>Vertebrata</taxon>
        <taxon>Euteleostomi</taxon>
        <taxon>Actinopterygii</taxon>
        <taxon>Neopterygii</taxon>
        <taxon>Teleostei</taxon>
        <taxon>Ostariophysi</taxon>
        <taxon>Cypriniformes</taxon>
        <taxon>Xenocyprididae</taxon>
        <taxon>Xenocypridinae</taxon>
        <taxon>Xenocypridinae incertae sedis</taxon>
        <taxon>Anabarilius</taxon>
    </lineage>
</organism>
<evidence type="ECO:0000259" key="2">
    <source>
        <dbReference type="Pfam" id="PF25107"/>
    </source>
</evidence>
<evidence type="ECO:0000313" key="3">
    <source>
        <dbReference type="EMBL" id="ROL50889.1"/>
    </source>
</evidence>
<keyword evidence="4" id="KW-1185">Reference proteome</keyword>
<name>A0A3N0YX38_ANAGA</name>
<proteinExistence type="predicted"/>
<dbReference type="InterPro" id="IPR056862">
    <property type="entry name" value="VWA7_N"/>
</dbReference>
<dbReference type="PANTHER" id="PTHR14905">
    <property type="entry name" value="NG37"/>
    <property type="match status" value="1"/>
</dbReference>
<reference evidence="3 4" key="1">
    <citation type="submission" date="2018-10" db="EMBL/GenBank/DDBJ databases">
        <title>Genome assembly for a Yunnan-Guizhou Plateau 3E fish, Anabarilius grahami (Regan), and its evolutionary and genetic applications.</title>
        <authorList>
            <person name="Jiang W."/>
        </authorList>
    </citation>
    <scope>NUCLEOTIDE SEQUENCE [LARGE SCALE GENOMIC DNA]</scope>
    <source>
        <strain evidence="3">AG-KIZ</strain>
        <tissue evidence="3">Muscle</tissue>
    </source>
</reference>
<dbReference type="EMBL" id="RJVU01019434">
    <property type="protein sequence ID" value="ROL50889.1"/>
    <property type="molecule type" value="Genomic_DNA"/>
</dbReference>
<dbReference type="PANTHER" id="PTHR14905:SF18">
    <property type="entry name" value="VON WILLEBRAND FACTOR A DOMAIN-CONTAINING 10, TANDEM DUPLICATE 1-RELATED"/>
    <property type="match status" value="1"/>
</dbReference>
<evidence type="ECO:0000256" key="1">
    <source>
        <dbReference type="SAM" id="MobiDB-lite"/>
    </source>
</evidence>
<sequence>MNILDDMGDFYSHSNWIELKYTEPCTALINPEETIPNPADKQMKTCDDSSEGKSANIVDNIIQKKFLTSGYARTSTPKGKCSHGNFPGYTAGINKDYSDSSHGQFHMQAADVSINASVQLLKSIWGSLKNDKNLNFFRLMGLHSEKLKDAWKPNISVFDLKERYPDASEDLEI</sequence>
<gene>
    <name evidence="3" type="ORF">DPX16_15133</name>
</gene>
<dbReference type="AlphaFoldDB" id="A0A3N0YX38"/>
<dbReference type="Pfam" id="PF25107">
    <property type="entry name" value="VWA7_N"/>
    <property type="match status" value="1"/>
</dbReference>
<dbReference type="Proteomes" id="UP000281406">
    <property type="component" value="Unassembled WGS sequence"/>
</dbReference>
<comment type="caution">
    <text evidence="3">The sequence shown here is derived from an EMBL/GenBank/DDBJ whole genome shotgun (WGS) entry which is preliminary data.</text>
</comment>